<proteinExistence type="predicted"/>
<sequence>MRKHSLVIVILSFIYIPTCFAEVVINGFASIVAGSSLEDDKSYYGYDKEISFENDSKMALQFSADLGEGLRATAQIIARGRNDFNPDFEWAYISYEINDQFMLMAGRQRFNLYKYSDYIDVGYAYHWITPPRGVYSLPFNSGEGVGLTYSDLWGDSDAEITYKYITSSISDYQPIGSDTTPAPFSAKGHIINFNFATGSFEYGLNLGLIDEYSYEQHTIIALGQAISEAGVFTQEIVDDLLPIDDGATLIGAHVKYDVDSWFILAEYTMTELDPSFLADTNSAFISGGIRFNNLTFHVTYGMDEGKPQMDAYEAMLPIYSSLPPINQIALAPLLFGTQAALTAQEEDSNYYIVGTRWDFHPSAAFKIEYTHYSDDYSVGTDAQLLAIAVDLVF</sequence>
<dbReference type="EMBL" id="CP041614">
    <property type="protein sequence ID" value="QDO82864.1"/>
    <property type="molecule type" value="Genomic_DNA"/>
</dbReference>
<keyword evidence="2" id="KW-1185">Reference proteome</keyword>
<evidence type="ECO:0000313" key="2">
    <source>
        <dbReference type="Proteomes" id="UP000315947"/>
    </source>
</evidence>
<dbReference type="RefSeq" id="WP_144045249.1">
    <property type="nucleotide sequence ID" value="NZ_CP041614.1"/>
</dbReference>
<organism evidence="1 2">
    <name type="scientific">Shewanella psychropiezotolerans</name>
    <dbReference type="NCBI Taxonomy" id="2593655"/>
    <lineage>
        <taxon>Bacteria</taxon>
        <taxon>Pseudomonadati</taxon>
        <taxon>Pseudomonadota</taxon>
        <taxon>Gammaproteobacteria</taxon>
        <taxon>Alteromonadales</taxon>
        <taxon>Shewanellaceae</taxon>
        <taxon>Shewanella</taxon>
    </lineage>
</organism>
<gene>
    <name evidence="1" type="ORF">FM037_05995</name>
</gene>
<dbReference type="Proteomes" id="UP000315947">
    <property type="component" value="Chromosome"/>
</dbReference>
<evidence type="ECO:0000313" key="1">
    <source>
        <dbReference type="EMBL" id="QDO82864.1"/>
    </source>
</evidence>
<dbReference type="SUPFAM" id="SSF56935">
    <property type="entry name" value="Porins"/>
    <property type="match status" value="1"/>
</dbReference>
<dbReference type="InterPro" id="IPR023614">
    <property type="entry name" value="Porin_dom_sf"/>
</dbReference>
<dbReference type="Gene3D" id="2.40.160.10">
    <property type="entry name" value="Porin"/>
    <property type="match status" value="1"/>
</dbReference>
<accession>A0ABX5WV14</accession>
<name>A0ABX5WV14_9GAMM</name>
<reference evidence="1 2" key="1">
    <citation type="submission" date="2019-07" db="EMBL/GenBank/DDBJ databases">
        <title>Shewanella sp. YLB-06 whole genomic sequence.</title>
        <authorList>
            <person name="Yu L."/>
        </authorList>
    </citation>
    <scope>NUCLEOTIDE SEQUENCE [LARGE SCALE GENOMIC DNA]</scope>
    <source>
        <strain evidence="1 2">YLB-06</strain>
    </source>
</reference>
<protein>
    <submittedName>
        <fullName evidence="1">Porin</fullName>
    </submittedName>
</protein>